<sequence>MNQSGFATKRVLLLQGPVGPFFWNLAKDLRSVGATVYKFNFNAGDWLFYPKDAHSFRGDVLQWGEVLEQFIIEHRIDAVLLFGDCRPVHACVRSMTERLGCALGVFEEGYLRPDHVTFEPLGVNGHSHFEKKLAVWLKEKAHEQTAPPLSGEKPANEPWKKVGNSFWHTASWAVLYFFTAWLGQWFWNNALHHRRMTVRDAPWWGLSYLRRGWYRLKERNIESDLLQGSLQKKFFLVPLQVYNDAQILVHSDFQSVVNFIDHVMRSFSTACEREKKNELPIGARSISEDILVFKHHPMDRGHRNYAAAIRMLTARYGLQGRVSYIHDQHLPTLLKNTKGVILVNSTTGLSALGHGAPVKVCGNALYDIQGLTYQGQLRDFWFLAHQSFPDKEVLKKFRKALIECTQLNGNFYRKLNKISWFCGVALDGKMALRLWEGAQSVDPASWPAEVPTEERHGDPLGMSIGSSNNKEILQSNAEIQ</sequence>
<proteinExistence type="predicted"/>
<dbReference type="EMBL" id="QURR01000028">
    <property type="protein sequence ID" value="RGE41381.1"/>
    <property type="molecule type" value="Genomic_DNA"/>
</dbReference>
<dbReference type="InterPro" id="IPR007833">
    <property type="entry name" value="Capsule_polysaccharide_synth"/>
</dbReference>
<evidence type="ECO:0000256" key="1">
    <source>
        <dbReference type="SAM" id="MobiDB-lite"/>
    </source>
</evidence>
<protein>
    <submittedName>
        <fullName evidence="2">Capsular biosynthesis protein</fullName>
    </submittedName>
</protein>
<dbReference type="GO" id="GO:0015774">
    <property type="term" value="P:polysaccharide transport"/>
    <property type="evidence" value="ECO:0007669"/>
    <property type="project" value="InterPro"/>
</dbReference>
<dbReference type="CDD" id="cd16441">
    <property type="entry name" value="beta_Kdo_transferase_KpsS"/>
    <property type="match status" value="1"/>
</dbReference>
<comment type="caution">
    <text evidence="2">The sequence shown here is derived from an EMBL/GenBank/DDBJ whole genome shotgun (WGS) entry which is preliminary data.</text>
</comment>
<gene>
    <name evidence="2" type="ORF">DZC30_18300</name>
</gene>
<reference evidence="2 3" key="1">
    <citation type="submission" date="2018-08" db="EMBL/GenBank/DDBJ databases">
        <title>Comamonas testosteroni strain SWCO2.</title>
        <authorList>
            <person name="Jiang N."/>
            <person name="Zhang X.Z."/>
        </authorList>
    </citation>
    <scope>NUCLEOTIDE SEQUENCE [LARGE SCALE GENOMIC DNA]</scope>
    <source>
        <strain evidence="2 3">SWCO2</strain>
    </source>
</reference>
<evidence type="ECO:0000313" key="3">
    <source>
        <dbReference type="Proteomes" id="UP000261948"/>
    </source>
</evidence>
<name>A0A373FB20_COMTE</name>
<dbReference type="GO" id="GO:0000271">
    <property type="term" value="P:polysaccharide biosynthetic process"/>
    <property type="evidence" value="ECO:0007669"/>
    <property type="project" value="InterPro"/>
</dbReference>
<dbReference type="OrthoDB" id="9794206at2"/>
<dbReference type="AlphaFoldDB" id="A0A373FB20"/>
<dbReference type="Pfam" id="PF05159">
    <property type="entry name" value="Capsule_synth"/>
    <property type="match status" value="1"/>
</dbReference>
<feature type="region of interest" description="Disordered" evidence="1">
    <location>
        <begin position="444"/>
        <end position="480"/>
    </location>
</feature>
<accession>A0A373FB20</accession>
<evidence type="ECO:0000313" key="2">
    <source>
        <dbReference type="EMBL" id="RGE41381.1"/>
    </source>
</evidence>
<feature type="compositionally biased region" description="Polar residues" evidence="1">
    <location>
        <begin position="464"/>
        <end position="480"/>
    </location>
</feature>
<dbReference type="Proteomes" id="UP000261948">
    <property type="component" value="Unassembled WGS sequence"/>
</dbReference>
<organism evidence="2 3">
    <name type="scientific">Comamonas testosteroni</name>
    <name type="common">Pseudomonas testosteroni</name>
    <dbReference type="NCBI Taxonomy" id="285"/>
    <lineage>
        <taxon>Bacteria</taxon>
        <taxon>Pseudomonadati</taxon>
        <taxon>Pseudomonadota</taxon>
        <taxon>Betaproteobacteria</taxon>
        <taxon>Burkholderiales</taxon>
        <taxon>Comamonadaceae</taxon>
        <taxon>Comamonas</taxon>
    </lineage>
</organism>
<keyword evidence="3" id="KW-1185">Reference proteome</keyword>